<proteinExistence type="predicted"/>
<accession>A0A0G4NZJ1</accession>
<dbReference type="AlphaFoldDB" id="A0A0G4NZJ1"/>
<keyword evidence="2" id="KW-1185">Reference proteome</keyword>
<organism evidence="1 2">
    <name type="scientific">Penicillium camemberti (strain FM 013)</name>
    <dbReference type="NCBI Taxonomy" id="1429867"/>
    <lineage>
        <taxon>Eukaryota</taxon>
        <taxon>Fungi</taxon>
        <taxon>Dikarya</taxon>
        <taxon>Ascomycota</taxon>
        <taxon>Pezizomycotina</taxon>
        <taxon>Eurotiomycetes</taxon>
        <taxon>Eurotiomycetidae</taxon>
        <taxon>Eurotiales</taxon>
        <taxon>Aspergillaceae</taxon>
        <taxon>Penicillium</taxon>
    </lineage>
</organism>
<evidence type="ECO:0000313" key="2">
    <source>
        <dbReference type="Proteomes" id="UP000053732"/>
    </source>
</evidence>
<name>A0A0G4NZJ1_PENC3</name>
<sequence>MALTPDSTCFQLTSTLGAVVMGARGMETRQLGSASVRCGELRRVERGFTAHFRHYRSEGVVEVAIPSGDRDEES</sequence>
<protein>
    <submittedName>
        <fullName evidence="1">Str. FM013</fullName>
    </submittedName>
</protein>
<reference evidence="1 2" key="1">
    <citation type="journal article" date="2014" name="Nat. Commun.">
        <title>Multiple recent horizontal transfers of a large genomic region in cheese making fungi.</title>
        <authorList>
            <person name="Cheeseman K."/>
            <person name="Ropars J."/>
            <person name="Renault P."/>
            <person name="Dupont J."/>
            <person name="Gouzy J."/>
            <person name="Branca A."/>
            <person name="Abraham A.L."/>
            <person name="Ceppi M."/>
            <person name="Conseiller E."/>
            <person name="Debuchy R."/>
            <person name="Malagnac F."/>
            <person name="Goarin A."/>
            <person name="Silar P."/>
            <person name="Lacoste S."/>
            <person name="Sallet E."/>
            <person name="Bensimon A."/>
            <person name="Giraud T."/>
            <person name="Brygoo Y."/>
        </authorList>
    </citation>
    <scope>NUCLEOTIDE SEQUENCE [LARGE SCALE GENOMIC DNA]</scope>
    <source>
        <strain evidence="2">FM 013</strain>
    </source>
</reference>
<evidence type="ECO:0000313" key="1">
    <source>
        <dbReference type="EMBL" id="CRL19477.1"/>
    </source>
</evidence>
<dbReference type="Proteomes" id="UP000053732">
    <property type="component" value="Unassembled WGS sequence"/>
</dbReference>
<dbReference type="EMBL" id="HG793136">
    <property type="protein sequence ID" value="CRL19477.1"/>
    <property type="molecule type" value="Genomic_DNA"/>
</dbReference>
<gene>
    <name evidence="1" type="ORF">PCAMFM013_S003g000268</name>
</gene>